<dbReference type="Gene3D" id="3.40.50.300">
    <property type="entry name" value="P-loop containing nucleotide triphosphate hydrolases"/>
    <property type="match status" value="1"/>
</dbReference>
<dbReference type="PROSITE" id="PS50045">
    <property type="entry name" value="SIGMA54_INTERACT_4"/>
    <property type="match status" value="1"/>
</dbReference>
<dbReference type="Gene3D" id="3.40.50.2300">
    <property type="match status" value="1"/>
</dbReference>
<sequence length="399" mass="44810">MGKSNKSKIIIIDDDRTIRSTLKEILEFEDYEVGEAKDGEEALEKLIVSDYDLALCDVKMPKMNGIEVLEKAKEMQILRKTQFIMISAHANIDMAVDATKKGAFDFISKPPELNRLLLAVRNGLDKSKLVEENEDLVKEVKEIKVKINKQHDIVGESKAVNHMKDTINKVAPTDARVMILGPNGAGKELVARWIHGKSSRSEQAFVEVNCAAIPSELIESELFGHEKGAFTSAHKQRIGKFEQANGGTLFLDEIGDMSLSAQAKVLRALQEHKITRVGSDKDIKVDVRVVAATNKDLKQMIAENKFREDLYHRLSVMVIKVPALNDRKEDIPLLVDKFLTDLGGEYGKPKKKITAEAIEQLKQHDWTGNIRELRNVVERLMIMSGEEITASDVKTYCVF</sequence>
<dbReference type="RefSeq" id="WP_345369718.1">
    <property type="nucleotide sequence ID" value="NZ_BAABJX010000018.1"/>
</dbReference>
<dbReference type="SUPFAM" id="SSF52172">
    <property type="entry name" value="CheY-like"/>
    <property type="match status" value="1"/>
</dbReference>
<dbReference type="Proteomes" id="UP001500298">
    <property type="component" value="Unassembled WGS sequence"/>
</dbReference>
<dbReference type="InterPro" id="IPR011006">
    <property type="entry name" value="CheY-like_superfamily"/>
</dbReference>
<name>A0ABP9D3K5_9BACT</name>
<dbReference type="Pfam" id="PF25601">
    <property type="entry name" value="AAA_lid_14"/>
    <property type="match status" value="1"/>
</dbReference>
<evidence type="ECO:0000256" key="1">
    <source>
        <dbReference type="ARBA" id="ARBA00022553"/>
    </source>
</evidence>
<comment type="caution">
    <text evidence="7">The sequence shown here is derived from an EMBL/GenBank/DDBJ whole genome shotgun (WGS) entry which is preliminary data.</text>
</comment>
<keyword evidence="1 4" id="KW-0597">Phosphoprotein</keyword>
<dbReference type="PROSITE" id="PS00676">
    <property type="entry name" value="SIGMA54_INTERACT_2"/>
    <property type="match status" value="1"/>
</dbReference>
<feature type="domain" description="Sigma-54 factor interaction" evidence="5">
    <location>
        <begin position="153"/>
        <end position="382"/>
    </location>
</feature>
<feature type="modified residue" description="4-aspartylphosphate" evidence="4">
    <location>
        <position position="57"/>
    </location>
</feature>
<evidence type="ECO:0000256" key="3">
    <source>
        <dbReference type="ARBA" id="ARBA00022840"/>
    </source>
</evidence>
<dbReference type="SUPFAM" id="SSF52540">
    <property type="entry name" value="P-loop containing nucleoside triphosphate hydrolases"/>
    <property type="match status" value="1"/>
</dbReference>
<accession>A0ABP9D3K5</accession>
<dbReference type="InterPro" id="IPR058031">
    <property type="entry name" value="AAA_lid_NorR"/>
</dbReference>
<evidence type="ECO:0000259" key="6">
    <source>
        <dbReference type="PROSITE" id="PS50110"/>
    </source>
</evidence>
<dbReference type="InterPro" id="IPR025943">
    <property type="entry name" value="Sigma_54_int_dom_ATP-bd_2"/>
</dbReference>
<dbReference type="InterPro" id="IPR003593">
    <property type="entry name" value="AAA+_ATPase"/>
</dbReference>
<evidence type="ECO:0000256" key="4">
    <source>
        <dbReference type="PROSITE-ProRule" id="PRU00169"/>
    </source>
</evidence>
<dbReference type="EMBL" id="BAABJX010000018">
    <property type="protein sequence ID" value="GAA4827189.1"/>
    <property type="molecule type" value="Genomic_DNA"/>
</dbReference>
<protein>
    <submittedName>
        <fullName evidence="7">Sigma-54 dependent transcriptional regulator</fullName>
    </submittedName>
</protein>
<gene>
    <name evidence="7" type="ORF">GCM10023331_09960</name>
</gene>
<keyword evidence="3" id="KW-0067">ATP-binding</keyword>
<reference evidence="8" key="1">
    <citation type="journal article" date="2019" name="Int. J. Syst. Evol. Microbiol.">
        <title>The Global Catalogue of Microorganisms (GCM) 10K type strain sequencing project: providing services to taxonomists for standard genome sequencing and annotation.</title>
        <authorList>
            <consortium name="The Broad Institute Genomics Platform"/>
            <consortium name="The Broad Institute Genome Sequencing Center for Infectious Disease"/>
            <person name="Wu L."/>
            <person name="Ma J."/>
        </authorList>
    </citation>
    <scope>NUCLEOTIDE SEQUENCE [LARGE SCALE GENOMIC DNA]</scope>
    <source>
        <strain evidence="8">JCM 18326</strain>
    </source>
</reference>
<proteinExistence type="predicted"/>
<dbReference type="PANTHER" id="PTHR32071:SF17">
    <property type="entry name" value="TRANSCRIPTIONAL REGULATOR (NTRC FAMILY)"/>
    <property type="match status" value="1"/>
</dbReference>
<dbReference type="Gene3D" id="1.10.8.60">
    <property type="match status" value="1"/>
</dbReference>
<evidence type="ECO:0000313" key="8">
    <source>
        <dbReference type="Proteomes" id="UP001500298"/>
    </source>
</evidence>
<dbReference type="Pfam" id="PF00158">
    <property type="entry name" value="Sigma54_activat"/>
    <property type="match status" value="1"/>
</dbReference>
<dbReference type="SMART" id="SM00448">
    <property type="entry name" value="REC"/>
    <property type="match status" value="1"/>
</dbReference>
<dbReference type="CDD" id="cd00009">
    <property type="entry name" value="AAA"/>
    <property type="match status" value="1"/>
</dbReference>
<evidence type="ECO:0000256" key="2">
    <source>
        <dbReference type="ARBA" id="ARBA00022741"/>
    </source>
</evidence>
<organism evidence="7 8">
    <name type="scientific">Algivirga pacifica</name>
    <dbReference type="NCBI Taxonomy" id="1162670"/>
    <lineage>
        <taxon>Bacteria</taxon>
        <taxon>Pseudomonadati</taxon>
        <taxon>Bacteroidota</taxon>
        <taxon>Cytophagia</taxon>
        <taxon>Cytophagales</taxon>
        <taxon>Flammeovirgaceae</taxon>
        <taxon>Algivirga</taxon>
    </lineage>
</organism>
<dbReference type="InterPro" id="IPR001789">
    <property type="entry name" value="Sig_transdc_resp-reg_receiver"/>
</dbReference>
<dbReference type="SMART" id="SM00382">
    <property type="entry name" value="AAA"/>
    <property type="match status" value="1"/>
</dbReference>
<dbReference type="Pfam" id="PF00072">
    <property type="entry name" value="Response_reg"/>
    <property type="match status" value="1"/>
</dbReference>
<evidence type="ECO:0000313" key="7">
    <source>
        <dbReference type="EMBL" id="GAA4827189.1"/>
    </source>
</evidence>
<dbReference type="InterPro" id="IPR027417">
    <property type="entry name" value="P-loop_NTPase"/>
</dbReference>
<dbReference type="PROSITE" id="PS50110">
    <property type="entry name" value="RESPONSE_REGULATORY"/>
    <property type="match status" value="1"/>
</dbReference>
<feature type="domain" description="Response regulatory" evidence="6">
    <location>
        <begin position="8"/>
        <end position="124"/>
    </location>
</feature>
<keyword evidence="8" id="KW-1185">Reference proteome</keyword>
<evidence type="ECO:0000259" key="5">
    <source>
        <dbReference type="PROSITE" id="PS50045"/>
    </source>
</evidence>
<dbReference type="InterPro" id="IPR002078">
    <property type="entry name" value="Sigma_54_int"/>
</dbReference>
<keyword evidence="2" id="KW-0547">Nucleotide-binding</keyword>
<dbReference type="PANTHER" id="PTHR32071">
    <property type="entry name" value="TRANSCRIPTIONAL REGULATORY PROTEIN"/>
    <property type="match status" value="1"/>
</dbReference>